<gene>
    <name evidence="1" type="ORF">MPEBLZ_02301</name>
</gene>
<comment type="caution">
    <text evidence="1">The sequence shown here is derived from an EMBL/GenBank/DDBJ whole genome shotgun (WGS) entry which is preliminary data.</text>
</comment>
<evidence type="ECO:0000313" key="1">
    <source>
        <dbReference type="EMBL" id="KPQ43137.1"/>
    </source>
</evidence>
<proteinExistence type="predicted"/>
<organism evidence="1 2">
    <name type="scientific">Candidatus Methanoperedens nitratireducens</name>
    <dbReference type="NCBI Taxonomy" id="1392998"/>
    <lineage>
        <taxon>Archaea</taxon>
        <taxon>Methanobacteriati</taxon>
        <taxon>Methanobacteriota</taxon>
        <taxon>Stenosarchaea group</taxon>
        <taxon>Methanomicrobia</taxon>
        <taxon>Methanosarcinales</taxon>
        <taxon>ANME-2 cluster</taxon>
        <taxon>Candidatus Methanoperedentaceae</taxon>
        <taxon>Candidatus Methanoperedens</taxon>
    </lineage>
</organism>
<sequence length="145" mass="16601">MNKNLVLLLCILIALSIYSAANIEKHPNDAYIIKNYNKYEEKQIFLRATVLDVQKNYEEFTIDANTAGMAYRIYVKDILLDYVPKKGDFVDIRAISHLDKGYVVALEAHVRTGLEHKLLFLRSLAAIPVVLFLLWREHHQLAGGS</sequence>
<evidence type="ECO:0000313" key="2">
    <source>
        <dbReference type="Proteomes" id="UP000050360"/>
    </source>
</evidence>
<accession>A0A0P8A940</accession>
<dbReference type="AlphaFoldDB" id="A0A0P8A940"/>
<protein>
    <recommendedName>
        <fullName evidence="3">OB-fold nucleic acid binding domain protein</fullName>
    </recommendedName>
</protein>
<reference evidence="1 2" key="1">
    <citation type="submission" date="2015-09" db="EMBL/GenBank/DDBJ databases">
        <title>A metagenomics-based metabolic model of nitrate-dependent anaerobic oxidation of methane by Methanoperedens-like archaea.</title>
        <authorList>
            <person name="Arshad A."/>
            <person name="Speth D.R."/>
            <person name="De Graaf R.M."/>
            <person name="Op Den Camp H.J."/>
            <person name="Jetten M.S."/>
            <person name="Welte C.U."/>
        </authorList>
    </citation>
    <scope>NUCLEOTIDE SEQUENCE [LARGE SCALE GENOMIC DNA]</scope>
</reference>
<name>A0A0P8A940_9EURY</name>
<evidence type="ECO:0008006" key="3">
    <source>
        <dbReference type="Google" id="ProtNLM"/>
    </source>
</evidence>
<dbReference type="EMBL" id="LKCM01000176">
    <property type="protein sequence ID" value="KPQ43137.1"/>
    <property type="molecule type" value="Genomic_DNA"/>
</dbReference>
<dbReference type="Proteomes" id="UP000050360">
    <property type="component" value="Unassembled WGS sequence"/>
</dbReference>